<feature type="transmembrane region" description="Helical" evidence="6">
    <location>
        <begin position="241"/>
        <end position="262"/>
    </location>
</feature>
<keyword evidence="2 6" id="KW-0812">Transmembrane</keyword>
<evidence type="ECO:0000256" key="2">
    <source>
        <dbReference type="ARBA" id="ARBA00022692"/>
    </source>
</evidence>
<name>A0A0D6ET98_SPOSA</name>
<sequence length="620" mass="68481">MPSLKPTTINASFFPGEDAEESRHEHAPKGTAPKSKGHRWMKRGKDDVTPELRDLGDDGDTLPSTQPSTRRSSATVYDATHAYNEKRPTKDTDGNALDQSKIQLIHFDEGDPENPLNWPNSRKWFIARRLFSSLFVGAGAEDIHAQTFLLCMMTCFIGLSSTGYANGIGKMSEEFGVINVVGQVPMFTFNAACAIAPLFLAPLCELVGRREVYISAYACFVIFFILLALGPNIGSEMVGRFFSGAFASCGTILVGGTLADIWNTRDRSLPMACFTFAATFATREPVTKNPFENAGTIAAPTYCGYIDMYLGWRWIEWVCMIANGVLLIIEIIFLKETRGAKILLQRAKKMRKETGNMSIRAPVELENESVKQLLKTSCTRAVILLVKEPVVLAFGCWIAFAWGLTFLFLSVIPLVFQGNHGWSEGNGGLPYISLIIGCIIGFFTSRWADSIYDRKRDENGGVPVPEYRLIGAMCFAWMLPAGLFVFSFVQYGFIHWIAPLIALVPILVGIYHIFNATYNYTADAYGEYASFLRNMLAASTPLFANYMFTRMGYQYAGLLLACVASLAIPLPYVLFRYGEVIRAKSPFASNSAELQAAASDEHVNGRPIVPQEAVQTGAIV</sequence>
<dbReference type="PANTHER" id="PTHR23502:SF45">
    <property type="entry name" value="MAJOR FACILITATOR SUPERFAMILY (MFS) PROFILE DOMAIN-CONTAINING PROTEIN"/>
    <property type="match status" value="1"/>
</dbReference>
<dbReference type="InterPro" id="IPR036259">
    <property type="entry name" value="MFS_trans_sf"/>
</dbReference>
<evidence type="ECO:0000256" key="3">
    <source>
        <dbReference type="ARBA" id="ARBA00022989"/>
    </source>
</evidence>
<feature type="transmembrane region" description="Helical" evidence="6">
    <location>
        <begin position="554"/>
        <end position="575"/>
    </location>
</feature>
<reference evidence="8" key="1">
    <citation type="submission" date="2015-02" db="EMBL/GenBank/DDBJ databases">
        <authorList>
            <person name="Gon?alves P."/>
        </authorList>
    </citation>
    <scope>NUCLEOTIDE SEQUENCE [LARGE SCALE GENOMIC DNA]</scope>
</reference>
<dbReference type="CDD" id="cd17323">
    <property type="entry name" value="MFS_Tpo1_MDR_like"/>
    <property type="match status" value="1"/>
</dbReference>
<feature type="transmembrane region" description="Helical" evidence="6">
    <location>
        <begin position="143"/>
        <end position="165"/>
    </location>
</feature>
<feature type="compositionally biased region" description="Polar residues" evidence="5">
    <location>
        <begin position="1"/>
        <end position="11"/>
    </location>
</feature>
<dbReference type="AlphaFoldDB" id="A0A0D6ET98"/>
<dbReference type="Proteomes" id="UP000243876">
    <property type="component" value="Unassembled WGS sequence"/>
</dbReference>
<evidence type="ECO:0000256" key="4">
    <source>
        <dbReference type="ARBA" id="ARBA00023136"/>
    </source>
</evidence>
<dbReference type="SUPFAM" id="SSF103473">
    <property type="entry name" value="MFS general substrate transporter"/>
    <property type="match status" value="1"/>
</dbReference>
<keyword evidence="8" id="KW-1185">Reference proteome</keyword>
<dbReference type="Gene3D" id="1.20.1250.20">
    <property type="entry name" value="MFS general substrate transporter like domains"/>
    <property type="match status" value="1"/>
</dbReference>
<feature type="transmembrane region" description="Helical" evidence="6">
    <location>
        <begin position="496"/>
        <end position="518"/>
    </location>
</feature>
<feature type="compositionally biased region" description="Basic and acidic residues" evidence="5">
    <location>
        <begin position="43"/>
        <end position="56"/>
    </location>
</feature>
<evidence type="ECO:0000256" key="5">
    <source>
        <dbReference type="SAM" id="MobiDB-lite"/>
    </source>
</evidence>
<dbReference type="FunFam" id="1.20.1250.20:FF:000082">
    <property type="entry name" value="MFS multidrug transporter, putative"/>
    <property type="match status" value="1"/>
</dbReference>
<evidence type="ECO:0000313" key="8">
    <source>
        <dbReference type="Proteomes" id="UP000243876"/>
    </source>
</evidence>
<feature type="transmembrane region" description="Helical" evidence="6">
    <location>
        <begin position="177"/>
        <end position="200"/>
    </location>
</feature>
<dbReference type="EMBL" id="CENE01000055">
    <property type="protein sequence ID" value="CEQ43169.1"/>
    <property type="molecule type" value="Genomic_DNA"/>
</dbReference>
<dbReference type="GO" id="GO:0005886">
    <property type="term" value="C:plasma membrane"/>
    <property type="evidence" value="ECO:0007669"/>
    <property type="project" value="TreeGrafter"/>
</dbReference>
<feature type="transmembrane region" description="Helical" evidence="6">
    <location>
        <begin position="314"/>
        <end position="334"/>
    </location>
</feature>
<dbReference type="PANTHER" id="PTHR23502">
    <property type="entry name" value="MAJOR FACILITATOR SUPERFAMILY"/>
    <property type="match status" value="1"/>
</dbReference>
<gene>
    <name evidence="7" type="primary">SPOSA6832_05067</name>
</gene>
<feature type="transmembrane region" description="Helical" evidence="6">
    <location>
        <begin position="428"/>
        <end position="448"/>
    </location>
</feature>
<comment type="subcellular location">
    <subcellularLocation>
        <location evidence="1">Membrane</location>
        <topology evidence="1">Multi-pass membrane protein</topology>
    </subcellularLocation>
</comment>
<dbReference type="InterPro" id="IPR011701">
    <property type="entry name" value="MFS"/>
</dbReference>
<evidence type="ECO:0000256" key="6">
    <source>
        <dbReference type="SAM" id="Phobius"/>
    </source>
</evidence>
<feature type="transmembrane region" description="Helical" evidence="6">
    <location>
        <begin position="469"/>
        <end position="490"/>
    </location>
</feature>
<feature type="region of interest" description="Disordered" evidence="5">
    <location>
        <begin position="1"/>
        <end position="95"/>
    </location>
</feature>
<proteinExistence type="predicted"/>
<dbReference type="Pfam" id="PF07690">
    <property type="entry name" value="MFS_1"/>
    <property type="match status" value="1"/>
</dbReference>
<feature type="compositionally biased region" description="Basic and acidic residues" evidence="5">
    <location>
        <begin position="83"/>
        <end position="93"/>
    </location>
</feature>
<feature type="transmembrane region" description="Helical" evidence="6">
    <location>
        <begin position="530"/>
        <end position="548"/>
    </location>
</feature>
<protein>
    <submittedName>
        <fullName evidence="7">SPOSA6832_05067-mRNA-1:cds</fullName>
    </submittedName>
</protein>
<feature type="transmembrane region" description="Helical" evidence="6">
    <location>
        <begin position="390"/>
        <end position="416"/>
    </location>
</feature>
<evidence type="ECO:0000256" key="1">
    <source>
        <dbReference type="ARBA" id="ARBA00004141"/>
    </source>
</evidence>
<accession>A0A0D6ET98</accession>
<evidence type="ECO:0000313" key="7">
    <source>
        <dbReference type="EMBL" id="CEQ43169.1"/>
    </source>
</evidence>
<dbReference type="OrthoDB" id="5376138at2759"/>
<dbReference type="GO" id="GO:0022857">
    <property type="term" value="F:transmembrane transporter activity"/>
    <property type="evidence" value="ECO:0007669"/>
    <property type="project" value="InterPro"/>
</dbReference>
<organism evidence="7 8">
    <name type="scientific">Sporidiobolus salmonicolor</name>
    <name type="common">Yeast-like fungus</name>
    <name type="synonym">Sporobolomyces salmonicolor</name>
    <dbReference type="NCBI Taxonomy" id="5005"/>
    <lineage>
        <taxon>Eukaryota</taxon>
        <taxon>Fungi</taxon>
        <taxon>Dikarya</taxon>
        <taxon>Basidiomycota</taxon>
        <taxon>Pucciniomycotina</taxon>
        <taxon>Microbotryomycetes</taxon>
        <taxon>Sporidiobolales</taxon>
        <taxon>Sporidiobolaceae</taxon>
        <taxon>Sporobolomyces</taxon>
    </lineage>
</organism>
<feature type="transmembrane region" description="Helical" evidence="6">
    <location>
        <begin position="212"/>
        <end position="229"/>
    </location>
</feature>
<feature type="compositionally biased region" description="Polar residues" evidence="5">
    <location>
        <begin position="62"/>
        <end position="75"/>
    </location>
</feature>
<keyword evidence="3 6" id="KW-1133">Transmembrane helix</keyword>
<keyword evidence="4 6" id="KW-0472">Membrane</keyword>